<keyword evidence="8" id="KW-0902">Two-component regulatory system</keyword>
<evidence type="ECO:0000256" key="6">
    <source>
        <dbReference type="ARBA" id="ARBA00022777"/>
    </source>
</evidence>
<feature type="domain" description="Signal transduction histidine kinase subgroup 3 dimerisation and phosphoacceptor" evidence="12">
    <location>
        <begin position="197"/>
        <end position="262"/>
    </location>
</feature>
<dbReference type="Proteomes" id="UP000199301">
    <property type="component" value="Unassembled WGS sequence"/>
</dbReference>
<dbReference type="GO" id="GO:0005524">
    <property type="term" value="F:ATP binding"/>
    <property type="evidence" value="ECO:0007669"/>
    <property type="project" value="UniProtKB-KW"/>
</dbReference>
<dbReference type="Gene3D" id="1.20.5.1930">
    <property type="match status" value="1"/>
</dbReference>
<evidence type="ECO:0000256" key="5">
    <source>
        <dbReference type="ARBA" id="ARBA00022741"/>
    </source>
</evidence>
<dbReference type="GO" id="GO:0016020">
    <property type="term" value="C:membrane"/>
    <property type="evidence" value="ECO:0007669"/>
    <property type="project" value="InterPro"/>
</dbReference>
<dbReference type="InterPro" id="IPR050482">
    <property type="entry name" value="Sensor_HK_TwoCompSys"/>
</dbReference>
<evidence type="ECO:0000256" key="7">
    <source>
        <dbReference type="ARBA" id="ARBA00022840"/>
    </source>
</evidence>
<evidence type="ECO:0000259" key="12">
    <source>
        <dbReference type="Pfam" id="PF07730"/>
    </source>
</evidence>
<reference evidence="14" key="1">
    <citation type="submission" date="2016-10" db="EMBL/GenBank/DDBJ databases">
        <authorList>
            <person name="Varghese N."/>
            <person name="Submissions S."/>
        </authorList>
    </citation>
    <scope>NUCLEOTIDE SEQUENCE [LARGE SCALE GENOMIC DNA]</scope>
    <source>
        <strain evidence="14">DSM 45459</strain>
    </source>
</reference>
<evidence type="ECO:0000256" key="1">
    <source>
        <dbReference type="ARBA" id="ARBA00000085"/>
    </source>
</evidence>
<evidence type="ECO:0000313" key="13">
    <source>
        <dbReference type="EMBL" id="SDQ08959.1"/>
    </source>
</evidence>
<dbReference type="GO" id="GO:0046983">
    <property type="term" value="F:protein dimerization activity"/>
    <property type="evidence" value="ECO:0007669"/>
    <property type="project" value="InterPro"/>
</dbReference>
<feature type="transmembrane region" description="Helical" evidence="11">
    <location>
        <begin position="29"/>
        <end position="49"/>
    </location>
</feature>
<feature type="region of interest" description="Disordered" evidence="10">
    <location>
        <begin position="1"/>
        <end position="25"/>
    </location>
</feature>
<dbReference type="Gene3D" id="3.30.565.10">
    <property type="entry name" value="Histidine kinase-like ATPase, C-terminal domain"/>
    <property type="match status" value="1"/>
</dbReference>
<keyword evidence="11" id="KW-1133">Transmembrane helix</keyword>
<keyword evidence="11" id="KW-0812">Transmembrane</keyword>
<feature type="transmembrane region" description="Helical" evidence="11">
    <location>
        <begin position="138"/>
        <end position="161"/>
    </location>
</feature>
<proteinExistence type="predicted"/>
<dbReference type="CDD" id="cd16917">
    <property type="entry name" value="HATPase_UhpB-NarQ-NarX-like"/>
    <property type="match status" value="1"/>
</dbReference>
<evidence type="ECO:0000256" key="11">
    <source>
        <dbReference type="SAM" id="Phobius"/>
    </source>
</evidence>
<keyword evidence="9" id="KW-0175">Coiled coil</keyword>
<dbReference type="InterPro" id="IPR036890">
    <property type="entry name" value="HATPase_C_sf"/>
</dbReference>
<keyword evidence="6 13" id="KW-0418">Kinase</keyword>
<keyword evidence="4" id="KW-0808">Transferase</keyword>
<dbReference type="STRING" id="995062.SAMN04489718_0160"/>
<keyword evidence="3" id="KW-0597">Phosphoprotein</keyword>
<gene>
    <name evidence="13" type="ORF">SAMN04489718_0160</name>
</gene>
<keyword evidence="5" id="KW-0547">Nucleotide-binding</keyword>
<feature type="transmembrane region" description="Helical" evidence="11">
    <location>
        <begin position="55"/>
        <end position="72"/>
    </location>
</feature>
<evidence type="ECO:0000256" key="4">
    <source>
        <dbReference type="ARBA" id="ARBA00022679"/>
    </source>
</evidence>
<dbReference type="SUPFAM" id="SSF55874">
    <property type="entry name" value="ATPase domain of HSP90 chaperone/DNA topoisomerase II/histidine kinase"/>
    <property type="match status" value="1"/>
</dbReference>
<keyword evidence="11" id="KW-0472">Membrane</keyword>
<feature type="coiled-coil region" evidence="9">
    <location>
        <begin position="165"/>
        <end position="202"/>
    </location>
</feature>
<accession>A0A1H0Y190</accession>
<evidence type="ECO:0000256" key="3">
    <source>
        <dbReference type="ARBA" id="ARBA00022553"/>
    </source>
</evidence>
<organism evidence="13 14">
    <name type="scientific">Actinopolyspora saharensis</name>
    <dbReference type="NCBI Taxonomy" id="995062"/>
    <lineage>
        <taxon>Bacteria</taxon>
        <taxon>Bacillati</taxon>
        <taxon>Actinomycetota</taxon>
        <taxon>Actinomycetes</taxon>
        <taxon>Actinopolysporales</taxon>
        <taxon>Actinopolysporaceae</taxon>
        <taxon>Actinopolyspora</taxon>
    </lineage>
</organism>
<name>A0A1H0Y190_9ACTN</name>
<evidence type="ECO:0000313" key="14">
    <source>
        <dbReference type="Proteomes" id="UP000199301"/>
    </source>
</evidence>
<evidence type="ECO:0000256" key="10">
    <source>
        <dbReference type="SAM" id="MobiDB-lite"/>
    </source>
</evidence>
<dbReference type="EC" id="2.7.13.3" evidence="2"/>
<evidence type="ECO:0000256" key="2">
    <source>
        <dbReference type="ARBA" id="ARBA00012438"/>
    </source>
</evidence>
<feature type="transmembrane region" description="Helical" evidence="11">
    <location>
        <begin position="77"/>
        <end position="94"/>
    </location>
</feature>
<keyword evidence="14" id="KW-1185">Reference proteome</keyword>
<evidence type="ECO:0000256" key="8">
    <source>
        <dbReference type="ARBA" id="ARBA00023012"/>
    </source>
</evidence>
<keyword evidence="7" id="KW-0067">ATP-binding</keyword>
<evidence type="ECO:0000256" key="9">
    <source>
        <dbReference type="SAM" id="Coils"/>
    </source>
</evidence>
<dbReference type="EMBL" id="FNKO01000001">
    <property type="protein sequence ID" value="SDQ08959.1"/>
    <property type="molecule type" value="Genomic_DNA"/>
</dbReference>
<feature type="region of interest" description="Disordered" evidence="10">
    <location>
        <begin position="260"/>
        <end position="285"/>
    </location>
</feature>
<dbReference type="Pfam" id="PF07730">
    <property type="entry name" value="HisKA_3"/>
    <property type="match status" value="1"/>
</dbReference>
<dbReference type="RefSeq" id="WP_092520298.1">
    <property type="nucleotide sequence ID" value="NZ_FNKO01000001.1"/>
</dbReference>
<comment type="catalytic activity">
    <reaction evidence="1">
        <text>ATP + protein L-histidine = ADP + protein N-phospho-L-histidine.</text>
        <dbReference type="EC" id="2.7.13.3"/>
    </reaction>
</comment>
<dbReference type="GO" id="GO:0000155">
    <property type="term" value="F:phosphorelay sensor kinase activity"/>
    <property type="evidence" value="ECO:0007669"/>
    <property type="project" value="InterPro"/>
</dbReference>
<dbReference type="AlphaFoldDB" id="A0A1H0Y190"/>
<sequence>MGLLRGGTVGASGTAPGARGKPSRRGASLDVGLVLVLAGCHVLVMLLSPHPSEPFWWWSVLLSMPAFGSLLLRRHLPWVSLSVLLAVIILLTWLDEPVGSLNLAVLASVYSVCVRGGLPATLGAGTAAMAWPVSKLPLMSGGAGTVMLTGALANLVLVLGWGWSMRVKRRQAAQLEQAVQLLDEARGQLAEEAATVERARIAREFHDIVSHNLSVVALRAGVARSLVDEDREHARETLRELERVSRSSLEQMRQLLGALRTGTDQDEVDGPASGEPERAERRPSPGLARLDELIDSVRGTGVAWRLERCGQARDLGPGIEMTAYRIVQEAVTNVLKHAGSGYARVLVKYQRDQLAIEVSNHATEPLVVGDGALSGSRADGAGENVAEEHHGAAGHGLIGLRERVSLLGGTLTAHPVPNGFHLSAVLPCPETSGPR</sequence>
<dbReference type="PANTHER" id="PTHR24421:SF10">
    <property type="entry name" value="NITRATE_NITRITE SENSOR PROTEIN NARQ"/>
    <property type="match status" value="1"/>
</dbReference>
<feature type="compositionally biased region" description="Gly residues" evidence="10">
    <location>
        <begin position="1"/>
        <end position="10"/>
    </location>
</feature>
<dbReference type="PANTHER" id="PTHR24421">
    <property type="entry name" value="NITRATE/NITRITE SENSOR PROTEIN NARX-RELATED"/>
    <property type="match status" value="1"/>
</dbReference>
<dbReference type="OrthoDB" id="227596at2"/>
<protein>
    <recommendedName>
        <fullName evidence="2">histidine kinase</fullName>
        <ecNumber evidence="2">2.7.13.3</ecNumber>
    </recommendedName>
</protein>
<dbReference type="InterPro" id="IPR011712">
    <property type="entry name" value="Sig_transdc_His_kin_sub3_dim/P"/>
</dbReference>